<feature type="compositionally biased region" description="Polar residues" evidence="1">
    <location>
        <begin position="154"/>
        <end position="167"/>
    </location>
</feature>
<evidence type="ECO:0000256" key="1">
    <source>
        <dbReference type="SAM" id="MobiDB-lite"/>
    </source>
</evidence>
<evidence type="ECO:0000313" key="3">
    <source>
        <dbReference type="Proteomes" id="UP000030665"/>
    </source>
</evidence>
<reference evidence="2" key="1">
    <citation type="submission" date="2014-01" db="EMBL/GenBank/DDBJ databases">
        <authorList>
            <person name="Aslett M."/>
        </authorList>
    </citation>
    <scope>NUCLEOTIDE SEQUENCE</scope>
</reference>
<reference evidence="2" key="2">
    <citation type="submission" date="2014-03" db="EMBL/GenBank/DDBJ databases">
        <title>The whipworm genome and dual-species transcriptomics of an intimate host-pathogen interaction.</title>
        <authorList>
            <person name="Foth B.J."/>
            <person name="Tsai I.J."/>
            <person name="Reid A.J."/>
            <person name="Bancroft A.J."/>
            <person name="Nichol S."/>
            <person name="Tracey A."/>
            <person name="Holroyd N."/>
            <person name="Cotton J.A."/>
            <person name="Stanley E.J."/>
            <person name="Zarowiecki M."/>
            <person name="Liu J.Z."/>
            <person name="Huckvale T."/>
            <person name="Cooper P.J."/>
            <person name="Grencis R.K."/>
            <person name="Berriman M."/>
        </authorList>
    </citation>
    <scope>NUCLEOTIDE SEQUENCE [LARGE SCALE GENOMIC DNA]</scope>
</reference>
<protein>
    <submittedName>
        <fullName evidence="2">Uncharacterized protein</fullName>
    </submittedName>
</protein>
<dbReference type="Proteomes" id="UP000030665">
    <property type="component" value="Unassembled WGS sequence"/>
</dbReference>
<keyword evidence="3" id="KW-1185">Reference proteome</keyword>
<dbReference type="EMBL" id="HG805891">
    <property type="protein sequence ID" value="CDW54327.1"/>
    <property type="molecule type" value="Genomic_DNA"/>
</dbReference>
<name>A0A077Z1H0_TRITR</name>
<sequence length="196" mass="20971">MGPRNKLTWPCGLSCECDVRHTVSDDYFFIIKKRRPYSLYASLNDFSTLQIGNLPYMSAACHTLMMARAGLQGDLLGLNVLCQPTAPLGALNGLSPPDEESSSAGSSAVPLDLTRAPTGPTPATTSSTSSLQEETPKSPGRSADEEECRRRQSTTEQPVGQPQTSWSFEEQFKQVGRETGADEALNLLSLGSSGAA</sequence>
<evidence type="ECO:0000313" key="2">
    <source>
        <dbReference type="EMBL" id="CDW54327.1"/>
    </source>
</evidence>
<feature type="compositionally biased region" description="Low complexity" evidence="1">
    <location>
        <begin position="114"/>
        <end position="130"/>
    </location>
</feature>
<dbReference type="OrthoDB" id="10524394at2759"/>
<dbReference type="AlphaFoldDB" id="A0A077Z1H0"/>
<gene>
    <name evidence="2" type="ORF">TTRE_0000259701</name>
</gene>
<proteinExistence type="predicted"/>
<feature type="region of interest" description="Disordered" evidence="1">
    <location>
        <begin position="92"/>
        <end position="167"/>
    </location>
</feature>
<organism evidence="2 3">
    <name type="scientific">Trichuris trichiura</name>
    <name type="common">Whipworm</name>
    <name type="synonym">Trichocephalus trichiurus</name>
    <dbReference type="NCBI Taxonomy" id="36087"/>
    <lineage>
        <taxon>Eukaryota</taxon>
        <taxon>Metazoa</taxon>
        <taxon>Ecdysozoa</taxon>
        <taxon>Nematoda</taxon>
        <taxon>Enoplea</taxon>
        <taxon>Dorylaimia</taxon>
        <taxon>Trichinellida</taxon>
        <taxon>Trichuridae</taxon>
        <taxon>Trichuris</taxon>
    </lineage>
</organism>
<accession>A0A077Z1H0</accession>